<feature type="domain" description="DUF4440" evidence="3">
    <location>
        <begin position="28"/>
        <end position="141"/>
    </location>
</feature>
<feature type="transmembrane region" description="Helical" evidence="1">
    <location>
        <begin position="162"/>
        <end position="182"/>
    </location>
</feature>
<sequence>MKRYIILFALLVSALPVIAQTEEDKQALRDLKATYESAIKNNDLTPLKKHLTEDFSAVMLTGEEVKSFDELQAFWDKAKEYMGEDSSYSVSVSADDSTFIDNIAIAKGSSKDSIDTNGSTLDFSTAWTAVCRKMPDGTWKLARLQVTTHPVDNPFAKLANKMTLWITAMATGFVALLIGLIAGKRMGYKKAMAANG</sequence>
<accession>A0AAT9FJN1</accession>
<evidence type="ECO:0000313" key="4">
    <source>
        <dbReference type="EMBL" id="BDS06166.1"/>
    </source>
</evidence>
<feature type="chain" id="PRO_5043546331" description="DUF4440 domain-containing protein" evidence="2">
    <location>
        <begin position="20"/>
        <end position="196"/>
    </location>
</feature>
<evidence type="ECO:0000256" key="1">
    <source>
        <dbReference type="SAM" id="Phobius"/>
    </source>
</evidence>
<gene>
    <name evidence="4" type="ORF">NT6N_12060</name>
</gene>
<keyword evidence="1" id="KW-0812">Transmembrane</keyword>
<dbReference type="AlphaFoldDB" id="A0AAT9FJN1"/>
<proteinExistence type="predicted"/>
<reference evidence="4" key="1">
    <citation type="submission" date="2024-07" db="EMBL/GenBank/DDBJ databases">
        <title>Complete genome sequence of Verrucomicrobiaceae bacterium NT6N.</title>
        <authorList>
            <person name="Huang C."/>
            <person name="Takami H."/>
            <person name="Hamasaki K."/>
        </authorList>
    </citation>
    <scope>NUCLEOTIDE SEQUENCE</scope>
    <source>
        <strain evidence="4">NT6N</strain>
    </source>
</reference>
<organism evidence="4">
    <name type="scientific">Oceaniferula spumae</name>
    <dbReference type="NCBI Taxonomy" id="2979115"/>
    <lineage>
        <taxon>Bacteria</taxon>
        <taxon>Pseudomonadati</taxon>
        <taxon>Verrucomicrobiota</taxon>
        <taxon>Verrucomicrobiia</taxon>
        <taxon>Verrucomicrobiales</taxon>
        <taxon>Verrucomicrobiaceae</taxon>
        <taxon>Oceaniferula</taxon>
    </lineage>
</organism>
<keyword evidence="1" id="KW-1133">Transmembrane helix</keyword>
<dbReference type="EMBL" id="AP026866">
    <property type="protein sequence ID" value="BDS06166.1"/>
    <property type="molecule type" value="Genomic_DNA"/>
</dbReference>
<protein>
    <recommendedName>
        <fullName evidence="3">DUF4440 domain-containing protein</fullName>
    </recommendedName>
</protein>
<name>A0AAT9FJN1_9BACT</name>
<dbReference type="SUPFAM" id="SSF54427">
    <property type="entry name" value="NTF2-like"/>
    <property type="match status" value="1"/>
</dbReference>
<keyword evidence="1" id="KW-0472">Membrane</keyword>
<evidence type="ECO:0000259" key="3">
    <source>
        <dbReference type="Pfam" id="PF14534"/>
    </source>
</evidence>
<keyword evidence="2" id="KW-0732">Signal</keyword>
<dbReference type="KEGG" id="osu:NT6N_12060"/>
<dbReference type="InterPro" id="IPR032710">
    <property type="entry name" value="NTF2-like_dom_sf"/>
</dbReference>
<dbReference type="Gene3D" id="3.10.450.50">
    <property type="match status" value="1"/>
</dbReference>
<evidence type="ECO:0000256" key="2">
    <source>
        <dbReference type="SAM" id="SignalP"/>
    </source>
</evidence>
<dbReference type="Pfam" id="PF14534">
    <property type="entry name" value="DUF4440"/>
    <property type="match status" value="1"/>
</dbReference>
<dbReference type="InterPro" id="IPR027843">
    <property type="entry name" value="DUF4440"/>
</dbReference>
<feature type="signal peptide" evidence="2">
    <location>
        <begin position="1"/>
        <end position="19"/>
    </location>
</feature>